<gene>
    <name evidence="3" type="ORF">LAMO00422_LOCUS6093</name>
</gene>
<dbReference type="AlphaFoldDB" id="A0A7S0D2H2"/>
<keyword evidence="2" id="KW-1133">Transmembrane helix</keyword>
<feature type="compositionally biased region" description="Basic and acidic residues" evidence="1">
    <location>
        <begin position="98"/>
        <end position="109"/>
    </location>
</feature>
<feature type="transmembrane region" description="Helical" evidence="2">
    <location>
        <begin position="46"/>
        <end position="67"/>
    </location>
</feature>
<organism evidence="3">
    <name type="scientific">Amorphochlora amoebiformis</name>
    <dbReference type="NCBI Taxonomy" id="1561963"/>
    <lineage>
        <taxon>Eukaryota</taxon>
        <taxon>Sar</taxon>
        <taxon>Rhizaria</taxon>
        <taxon>Cercozoa</taxon>
        <taxon>Chlorarachniophyceae</taxon>
        <taxon>Amorphochlora</taxon>
    </lineage>
</organism>
<protein>
    <recommendedName>
        <fullName evidence="4">Sugar transporter SWEET1</fullName>
    </recommendedName>
</protein>
<keyword evidence="2" id="KW-0812">Transmembrane</keyword>
<dbReference type="Gene3D" id="1.20.1280.290">
    <property type="match status" value="1"/>
</dbReference>
<evidence type="ECO:0000256" key="1">
    <source>
        <dbReference type="SAM" id="MobiDB-lite"/>
    </source>
</evidence>
<accession>A0A7S0D2H2</accession>
<dbReference type="GO" id="GO:0016020">
    <property type="term" value="C:membrane"/>
    <property type="evidence" value="ECO:0007669"/>
    <property type="project" value="InterPro"/>
</dbReference>
<feature type="transmembrane region" description="Helical" evidence="2">
    <location>
        <begin position="12"/>
        <end position="34"/>
    </location>
</feature>
<proteinExistence type="predicted"/>
<reference evidence="3" key="1">
    <citation type="submission" date="2021-01" db="EMBL/GenBank/DDBJ databases">
        <authorList>
            <person name="Corre E."/>
            <person name="Pelletier E."/>
            <person name="Niang G."/>
            <person name="Scheremetjew M."/>
            <person name="Finn R."/>
            <person name="Kale V."/>
            <person name="Holt S."/>
            <person name="Cochrane G."/>
            <person name="Meng A."/>
            <person name="Brown T."/>
            <person name="Cohen L."/>
        </authorList>
    </citation>
    <scope>NUCLEOTIDE SEQUENCE</scope>
    <source>
        <strain evidence="3">CCMP2058</strain>
    </source>
</reference>
<name>A0A7S0D2H2_9EUKA</name>
<feature type="region of interest" description="Disordered" evidence="1">
    <location>
        <begin position="98"/>
        <end position="132"/>
    </location>
</feature>
<evidence type="ECO:0000313" key="3">
    <source>
        <dbReference type="EMBL" id="CAD8441033.1"/>
    </source>
</evidence>
<feature type="transmembrane region" description="Helical" evidence="2">
    <location>
        <begin position="73"/>
        <end position="92"/>
    </location>
</feature>
<dbReference type="Pfam" id="PF03083">
    <property type="entry name" value="MtN3_slv"/>
    <property type="match status" value="1"/>
</dbReference>
<dbReference type="EMBL" id="HBEM01008734">
    <property type="protein sequence ID" value="CAD8441033.1"/>
    <property type="molecule type" value="Transcribed_RNA"/>
</dbReference>
<dbReference type="InterPro" id="IPR004316">
    <property type="entry name" value="SWEET_rpt"/>
</dbReference>
<evidence type="ECO:0000256" key="2">
    <source>
        <dbReference type="SAM" id="Phobius"/>
    </source>
</evidence>
<keyword evidence="2" id="KW-0472">Membrane</keyword>
<evidence type="ECO:0008006" key="4">
    <source>
        <dbReference type="Google" id="ProtNLM"/>
    </source>
</evidence>
<sequence length="153" mass="16391">MALASTLLPYTFALTVLGYWAVGLVVLMFSAPLLSLLTVKKMESISLAFATIGVINCVLWFWYGLAIRENPMVWVPNGMGAISCAIQAIIAFRERGTLKAKDKPAKVDPSEGDMDPDPAASPFPPNDDSNLTKPIIAPAVLVTAQTDELPVVS</sequence>